<reference evidence="1 2" key="1">
    <citation type="submission" date="2018-10" db="EMBL/GenBank/DDBJ databases">
        <title>Genomic Encyclopedia of Archaeal and Bacterial Type Strains, Phase II (KMG-II): from individual species to whole genera.</title>
        <authorList>
            <person name="Goeker M."/>
        </authorList>
    </citation>
    <scope>NUCLEOTIDE SEQUENCE [LARGE SCALE GENOMIC DNA]</scope>
    <source>
        <strain evidence="1 2">DSM 15094</strain>
    </source>
</reference>
<dbReference type="GO" id="GO:0046914">
    <property type="term" value="F:transition metal ion binding"/>
    <property type="evidence" value="ECO:0007669"/>
    <property type="project" value="InterPro"/>
</dbReference>
<dbReference type="SUPFAM" id="SSF56209">
    <property type="entry name" value="Nitrile hydratase alpha chain"/>
    <property type="match status" value="1"/>
</dbReference>
<sequence length="111" mass="12511">MGQNKNKEQVLRLIISKAWEDIDFRKNLISDPIIAIENLTGAKIILPEGKTLVVNDQTDKSKVYMNIPVEPSIEDIELNEEQLEIIAGGGQTVWADLVNNLFPELKDIIKI</sequence>
<evidence type="ECO:0000313" key="1">
    <source>
        <dbReference type="EMBL" id="RKS95383.1"/>
    </source>
</evidence>
<dbReference type="InterPro" id="IPR036648">
    <property type="entry name" value="CN_Hdrase_a/SCN_Hdrase_g_sf"/>
</dbReference>
<protein>
    <submittedName>
        <fullName evidence="1">Putative ribosomally synthesized peptide</fullName>
    </submittedName>
</protein>
<organism evidence="1 2">
    <name type="scientific">Flavobacterium limicola</name>
    <dbReference type="NCBI Taxonomy" id="180441"/>
    <lineage>
        <taxon>Bacteria</taxon>
        <taxon>Pseudomonadati</taxon>
        <taxon>Bacteroidota</taxon>
        <taxon>Flavobacteriia</taxon>
        <taxon>Flavobacteriales</taxon>
        <taxon>Flavobacteriaceae</taxon>
        <taxon>Flavobacterium</taxon>
    </lineage>
</organism>
<dbReference type="GO" id="GO:0003824">
    <property type="term" value="F:catalytic activity"/>
    <property type="evidence" value="ECO:0007669"/>
    <property type="project" value="InterPro"/>
</dbReference>
<dbReference type="InterPro" id="IPR022513">
    <property type="entry name" value="TOMM_pelo"/>
</dbReference>
<proteinExistence type="predicted"/>
<gene>
    <name evidence="1" type="ORF">BC952_1055</name>
</gene>
<dbReference type="OrthoDB" id="1275056at2"/>
<dbReference type="AlphaFoldDB" id="A0A495S6B5"/>
<dbReference type="RefSeq" id="WP_121364499.1">
    <property type="nucleotide sequence ID" value="NZ_RBXA01000001.1"/>
</dbReference>
<dbReference type="Proteomes" id="UP000280091">
    <property type="component" value="Unassembled WGS sequence"/>
</dbReference>
<keyword evidence="2" id="KW-1185">Reference proteome</keyword>
<name>A0A495S6B5_9FLAO</name>
<accession>A0A495S6B5</accession>
<dbReference type="NCBIfam" id="TIGR03793">
    <property type="entry name" value="leader_NHLP"/>
    <property type="match status" value="1"/>
</dbReference>
<dbReference type="EMBL" id="RBXA01000001">
    <property type="protein sequence ID" value="RKS95383.1"/>
    <property type="molecule type" value="Genomic_DNA"/>
</dbReference>
<evidence type="ECO:0000313" key="2">
    <source>
        <dbReference type="Proteomes" id="UP000280091"/>
    </source>
</evidence>
<comment type="caution">
    <text evidence="1">The sequence shown here is derived from an EMBL/GenBank/DDBJ whole genome shotgun (WGS) entry which is preliminary data.</text>
</comment>
<dbReference type="Gene3D" id="3.90.330.10">
    <property type="entry name" value="Nitrile hydratase alpha /Thiocyanate hydrolase gamma"/>
    <property type="match status" value="1"/>
</dbReference>